<organism evidence="2 3">
    <name type="scientific">Azohydromonas lata</name>
    <dbReference type="NCBI Taxonomy" id="45677"/>
    <lineage>
        <taxon>Bacteria</taxon>
        <taxon>Pseudomonadati</taxon>
        <taxon>Pseudomonadota</taxon>
        <taxon>Betaproteobacteria</taxon>
        <taxon>Burkholderiales</taxon>
        <taxon>Sphaerotilaceae</taxon>
        <taxon>Azohydromonas</taxon>
    </lineage>
</organism>
<keyword evidence="2" id="KW-0808">Transferase</keyword>
<dbReference type="Gene3D" id="3.40.50.150">
    <property type="entry name" value="Vaccinia Virus protein VP39"/>
    <property type="match status" value="1"/>
</dbReference>
<evidence type="ECO:0000259" key="1">
    <source>
        <dbReference type="Pfam" id="PF08241"/>
    </source>
</evidence>
<dbReference type="InterPro" id="IPR029063">
    <property type="entry name" value="SAM-dependent_MTases_sf"/>
</dbReference>
<dbReference type="RefSeq" id="WP_084267747.1">
    <property type="nucleotide sequence ID" value="NZ_JAXOJX010000059.1"/>
</dbReference>
<accession>A0ABU5IMM6</accession>
<sequence>MDDQRLTPLASRAQSRHDALRRWLTTPPGRYLLAWEQQCMDQAVPDLFGFHALQLGLPELDALRMNRMPHRWCASDEPPSDGPTHLGMSLRAAVIGLHCEADALPFANASLDLVVLPHTLELAADPHRTLREVERVLMPEGRVVILGFNPLSLWGMRQRVGLWRRRLGSRGPLFLPQAGETIGYWRLRDWLRLLSFEVEAGRFGCFSPPLRRYRWLQRFAWMEDRGDRWWPVFGAVYLLVAVKRVRGMRLVGLARRERVKASKATAVVANKEGLEVE</sequence>
<dbReference type="InterPro" id="IPR013216">
    <property type="entry name" value="Methyltransf_11"/>
</dbReference>
<dbReference type="GO" id="GO:0032259">
    <property type="term" value="P:methylation"/>
    <property type="evidence" value="ECO:0007669"/>
    <property type="project" value="UniProtKB-KW"/>
</dbReference>
<dbReference type="EMBL" id="JAXOJX010000059">
    <property type="protein sequence ID" value="MDZ5460126.1"/>
    <property type="molecule type" value="Genomic_DNA"/>
</dbReference>
<reference evidence="2 3" key="1">
    <citation type="submission" date="2023-11" db="EMBL/GenBank/DDBJ databases">
        <title>Draft genome of Azohydromonas lata strain H1 (DSM1123), a polyhydroxyalkanoate producer.</title>
        <authorList>
            <person name="Traversa D."/>
            <person name="D'Addabbo P."/>
            <person name="Pazzani C."/>
            <person name="Manzari C."/>
            <person name="Chiara M."/>
            <person name="Scrascia M."/>
        </authorList>
    </citation>
    <scope>NUCLEOTIDE SEQUENCE [LARGE SCALE GENOMIC DNA]</scope>
    <source>
        <strain evidence="2 3">H1</strain>
    </source>
</reference>
<dbReference type="Proteomes" id="UP001293718">
    <property type="component" value="Unassembled WGS sequence"/>
</dbReference>
<dbReference type="SUPFAM" id="SSF53335">
    <property type="entry name" value="S-adenosyl-L-methionine-dependent methyltransferases"/>
    <property type="match status" value="1"/>
</dbReference>
<evidence type="ECO:0000313" key="2">
    <source>
        <dbReference type="EMBL" id="MDZ5460126.1"/>
    </source>
</evidence>
<feature type="domain" description="Methyltransferase type 11" evidence="1">
    <location>
        <begin position="97"/>
        <end position="145"/>
    </location>
</feature>
<dbReference type="GO" id="GO:0008168">
    <property type="term" value="F:methyltransferase activity"/>
    <property type="evidence" value="ECO:0007669"/>
    <property type="project" value="UniProtKB-KW"/>
</dbReference>
<evidence type="ECO:0000313" key="3">
    <source>
        <dbReference type="Proteomes" id="UP001293718"/>
    </source>
</evidence>
<keyword evidence="3" id="KW-1185">Reference proteome</keyword>
<keyword evidence="2" id="KW-0489">Methyltransferase</keyword>
<protein>
    <submittedName>
        <fullName evidence="2">Methyltransferase domain-containing protein</fullName>
    </submittedName>
</protein>
<name>A0ABU5IMM6_9BURK</name>
<gene>
    <name evidence="2" type="ORF">SM757_26460</name>
</gene>
<dbReference type="Pfam" id="PF08241">
    <property type="entry name" value="Methyltransf_11"/>
    <property type="match status" value="1"/>
</dbReference>
<proteinExistence type="predicted"/>
<comment type="caution">
    <text evidence="2">The sequence shown here is derived from an EMBL/GenBank/DDBJ whole genome shotgun (WGS) entry which is preliminary data.</text>
</comment>